<organism evidence="1 2">
    <name type="scientific">Acetobacter malorum</name>
    <dbReference type="NCBI Taxonomy" id="178901"/>
    <lineage>
        <taxon>Bacteria</taxon>
        <taxon>Pseudomonadati</taxon>
        <taxon>Pseudomonadota</taxon>
        <taxon>Alphaproteobacteria</taxon>
        <taxon>Acetobacterales</taxon>
        <taxon>Acetobacteraceae</taxon>
        <taxon>Acetobacter</taxon>
    </lineage>
</organism>
<evidence type="ECO:0000313" key="2">
    <source>
        <dbReference type="Proteomes" id="UP000077349"/>
    </source>
</evidence>
<dbReference type="EMBL" id="LVHD01000132">
    <property type="protein sequence ID" value="OAG75107.1"/>
    <property type="molecule type" value="Genomic_DNA"/>
</dbReference>
<comment type="caution">
    <text evidence="1">The sequence shown here is derived from an EMBL/GenBank/DDBJ whole genome shotgun (WGS) entry which is preliminary data.</text>
</comment>
<evidence type="ECO:0000313" key="1">
    <source>
        <dbReference type="EMBL" id="OAG75107.1"/>
    </source>
</evidence>
<dbReference type="AlphaFoldDB" id="A0A177G6E5"/>
<name>A0A177G6E5_9PROT</name>
<gene>
    <name evidence="1" type="ORF">Amal_03729</name>
</gene>
<dbReference type="Proteomes" id="UP000077349">
    <property type="component" value="Unassembled WGS sequence"/>
</dbReference>
<accession>A0A177G6E5</accession>
<reference evidence="1 2" key="1">
    <citation type="submission" date="2016-03" db="EMBL/GenBank/DDBJ databases">
        <title>Draft genome sequence of Acetobacter malorum CECT 7742, a strain isolated from strawberry vinegar.</title>
        <authorList>
            <person name="Sainz F."/>
            <person name="Mas A."/>
            <person name="Torija M.J."/>
        </authorList>
    </citation>
    <scope>NUCLEOTIDE SEQUENCE [LARGE SCALE GENOMIC DNA]</scope>
    <source>
        <strain evidence="1 2">CECT 7742</strain>
    </source>
</reference>
<sequence>MRQHTESSLRGQSLHSQNKIRVRCGIIDDNHGNFTRRDGLLYCFKAVQRAGFIPIDRNDNRHLCLPAGNLRRPRHLILHRNRDKARKIIPRFYFFLFLNREGFGQSLHNLSG</sequence>
<protein>
    <submittedName>
        <fullName evidence="1">Uncharacterized protein</fullName>
    </submittedName>
</protein>
<proteinExistence type="predicted"/>